<evidence type="ECO:0000256" key="5">
    <source>
        <dbReference type="ARBA" id="ARBA00022692"/>
    </source>
</evidence>
<keyword evidence="6 8" id="KW-1133">Transmembrane helix</keyword>
<feature type="transmembrane region" description="Helical" evidence="8">
    <location>
        <begin position="6"/>
        <end position="23"/>
    </location>
</feature>
<comment type="similarity">
    <text evidence="2">Belongs to the binding-protein-dependent transport system permease family. FecCD subfamily.</text>
</comment>
<keyword evidence="7 8" id="KW-0472">Membrane</keyword>
<dbReference type="CDD" id="cd06550">
    <property type="entry name" value="TM_ABC_iron-siderophores_like"/>
    <property type="match status" value="1"/>
</dbReference>
<comment type="caution">
    <text evidence="9">The sequence shown here is derived from an EMBL/GenBank/DDBJ whole genome shotgun (WGS) entry which is preliminary data.</text>
</comment>
<dbReference type="InterPro" id="IPR037294">
    <property type="entry name" value="ABC_BtuC-like"/>
</dbReference>
<dbReference type="PANTHER" id="PTHR30472">
    <property type="entry name" value="FERRIC ENTEROBACTIN TRANSPORT SYSTEM PERMEASE PROTEIN"/>
    <property type="match status" value="1"/>
</dbReference>
<evidence type="ECO:0000256" key="4">
    <source>
        <dbReference type="ARBA" id="ARBA00022475"/>
    </source>
</evidence>
<dbReference type="FunFam" id="1.10.3470.10:FF:000001">
    <property type="entry name" value="Vitamin B12 ABC transporter permease BtuC"/>
    <property type="match status" value="1"/>
</dbReference>
<feature type="transmembrane region" description="Helical" evidence="8">
    <location>
        <begin position="279"/>
        <end position="297"/>
    </location>
</feature>
<dbReference type="Gene3D" id="1.10.3470.10">
    <property type="entry name" value="ABC transporter involved in vitamin B12 uptake, BtuC"/>
    <property type="match status" value="1"/>
</dbReference>
<dbReference type="InterPro" id="IPR000522">
    <property type="entry name" value="ABC_transptr_permease_BtuC"/>
</dbReference>
<evidence type="ECO:0000256" key="1">
    <source>
        <dbReference type="ARBA" id="ARBA00004651"/>
    </source>
</evidence>
<feature type="transmembrane region" description="Helical" evidence="8">
    <location>
        <begin position="150"/>
        <end position="172"/>
    </location>
</feature>
<evidence type="ECO:0000256" key="2">
    <source>
        <dbReference type="ARBA" id="ARBA00007935"/>
    </source>
</evidence>
<name>A0A931CVV6_9BACT</name>
<dbReference type="PROSITE" id="PS51257">
    <property type="entry name" value="PROKAR_LIPOPROTEIN"/>
    <property type="match status" value="1"/>
</dbReference>
<evidence type="ECO:0000313" key="9">
    <source>
        <dbReference type="EMBL" id="MBG0778356.1"/>
    </source>
</evidence>
<reference evidence="9" key="1">
    <citation type="submission" date="2020-07" db="EMBL/GenBank/DDBJ databases">
        <title>Severe corrosion of carbon steel in oil field produced water can be linked to methanogenic archaea containing a special type of NiFe hydrogenase.</title>
        <authorList>
            <person name="Lahme S."/>
            <person name="Mand J."/>
            <person name="Longwell J."/>
            <person name="Smith R."/>
            <person name="Enning D."/>
        </authorList>
    </citation>
    <scope>NUCLEOTIDE SEQUENCE</scope>
    <source>
        <strain evidence="9">MIC098Bin6</strain>
    </source>
</reference>
<keyword evidence="3" id="KW-0813">Transport</keyword>
<gene>
    <name evidence="9" type="ORF">H0S81_00265</name>
</gene>
<feature type="transmembrane region" description="Helical" evidence="8">
    <location>
        <begin position="240"/>
        <end position="267"/>
    </location>
</feature>
<dbReference type="PANTHER" id="PTHR30472:SF70">
    <property type="entry name" value="MOLYBDATE IMPORT SYSTEM PERMEASE PROTEIN MOLB"/>
    <property type="match status" value="1"/>
</dbReference>
<feature type="transmembrane region" description="Helical" evidence="8">
    <location>
        <begin position="95"/>
        <end position="114"/>
    </location>
</feature>
<feature type="transmembrane region" description="Helical" evidence="8">
    <location>
        <begin position="202"/>
        <end position="220"/>
    </location>
</feature>
<feature type="transmembrane region" description="Helical" evidence="8">
    <location>
        <begin position="120"/>
        <end position="138"/>
    </location>
</feature>
<feature type="transmembrane region" description="Helical" evidence="8">
    <location>
        <begin position="309"/>
        <end position="328"/>
    </location>
</feature>
<dbReference type="AlphaFoldDB" id="A0A931CVV6"/>
<keyword evidence="5 8" id="KW-0812">Transmembrane</keyword>
<evidence type="ECO:0000256" key="8">
    <source>
        <dbReference type="SAM" id="Phobius"/>
    </source>
</evidence>
<evidence type="ECO:0000313" key="10">
    <source>
        <dbReference type="Proteomes" id="UP000706172"/>
    </source>
</evidence>
<dbReference type="GO" id="GO:0033214">
    <property type="term" value="P:siderophore-iron import into cell"/>
    <property type="evidence" value="ECO:0007669"/>
    <property type="project" value="TreeGrafter"/>
</dbReference>
<feature type="transmembrane region" description="Helical" evidence="8">
    <location>
        <begin position="66"/>
        <end position="86"/>
    </location>
</feature>
<organism evidence="9 10">
    <name type="scientific">Desulfotignum balticum</name>
    <dbReference type="NCBI Taxonomy" id="115781"/>
    <lineage>
        <taxon>Bacteria</taxon>
        <taxon>Pseudomonadati</taxon>
        <taxon>Thermodesulfobacteriota</taxon>
        <taxon>Desulfobacteria</taxon>
        <taxon>Desulfobacterales</taxon>
        <taxon>Desulfobacteraceae</taxon>
        <taxon>Desulfotignum</taxon>
    </lineage>
</organism>
<keyword evidence="4" id="KW-1003">Cell membrane</keyword>
<dbReference type="SUPFAM" id="SSF81345">
    <property type="entry name" value="ABC transporter involved in vitamin B12 uptake, BtuC"/>
    <property type="match status" value="1"/>
</dbReference>
<evidence type="ECO:0000256" key="6">
    <source>
        <dbReference type="ARBA" id="ARBA00022989"/>
    </source>
</evidence>
<dbReference type="Proteomes" id="UP000706172">
    <property type="component" value="Unassembled WGS sequence"/>
</dbReference>
<dbReference type="Pfam" id="PF01032">
    <property type="entry name" value="FecCD"/>
    <property type="match status" value="1"/>
</dbReference>
<dbReference type="EMBL" id="JACCQK010000009">
    <property type="protein sequence ID" value="MBG0778356.1"/>
    <property type="molecule type" value="Genomic_DNA"/>
</dbReference>
<dbReference type="GO" id="GO:0005886">
    <property type="term" value="C:plasma membrane"/>
    <property type="evidence" value="ECO:0007669"/>
    <property type="project" value="UniProtKB-SubCell"/>
</dbReference>
<accession>A0A931CVV6</accession>
<evidence type="ECO:0000256" key="7">
    <source>
        <dbReference type="ARBA" id="ARBA00023136"/>
    </source>
</evidence>
<comment type="subcellular location">
    <subcellularLocation>
        <location evidence="1">Cell membrane</location>
        <topology evidence="1">Multi-pass membrane protein</topology>
    </subcellularLocation>
</comment>
<protein>
    <submittedName>
        <fullName evidence="9">Iron ABC transporter permease</fullName>
    </submittedName>
</protein>
<dbReference type="GO" id="GO:0022857">
    <property type="term" value="F:transmembrane transporter activity"/>
    <property type="evidence" value="ECO:0007669"/>
    <property type="project" value="InterPro"/>
</dbReference>
<proteinExistence type="inferred from homology"/>
<sequence>MKLRWVILGAAFVFGLFACLCIGRYPIHPAQVIRLLLAGLGMDSAASGSLADPMMIFWNIRMPRVLLAMLAGAGISAAGAVFQALFRNPLAAPDILGVTAGAGFGAALAIMFLVPAALVIQASAFVFGITAVTLAYILASLSRDRSPSVLVISGIVISAMFQAGLSFIMYLANPYDQLAQIIFWTMGSFHTASWAKIQATLPVLVPGITLLILFSWRLNIMTQGEEDALSLGIPVMRWRIFYVLVSTLMVAAAVAAAGTVAWIGLIVPHIARYLVGPEHTRLIPMSAFLGGLFLMVMDSVARSVMLSEIPISIVTSIFGAPFLGYLVIHAGKARMSHDT</sequence>
<evidence type="ECO:0000256" key="3">
    <source>
        <dbReference type="ARBA" id="ARBA00022448"/>
    </source>
</evidence>